<keyword evidence="1" id="KW-0687">Ribonucleoprotein</keyword>
<dbReference type="RefSeq" id="XP_068355305.1">
    <property type="nucleotide sequence ID" value="XM_068507569.1"/>
</dbReference>
<dbReference type="GO" id="GO:1990904">
    <property type="term" value="C:ribonucleoprotein complex"/>
    <property type="evidence" value="ECO:0007669"/>
    <property type="project" value="UniProtKB-KW"/>
</dbReference>
<dbReference type="OrthoDB" id="6425924at2759"/>
<name>A0A1J4JSS9_9EUKA</name>
<reference evidence="1" key="1">
    <citation type="submission" date="2016-10" db="EMBL/GenBank/DDBJ databases">
        <authorList>
            <person name="Benchimol M."/>
            <person name="Almeida L.G."/>
            <person name="Vasconcelos A.T."/>
            <person name="Perreira-Neves A."/>
            <person name="Rosa I.A."/>
            <person name="Tasca T."/>
            <person name="Bogo M.R."/>
            <person name="de Souza W."/>
        </authorList>
    </citation>
    <scope>NUCLEOTIDE SEQUENCE [LARGE SCALE GENOMIC DNA]</scope>
    <source>
        <strain evidence="1">K</strain>
    </source>
</reference>
<evidence type="ECO:0000313" key="2">
    <source>
        <dbReference type="Proteomes" id="UP000179807"/>
    </source>
</evidence>
<protein>
    <submittedName>
        <fullName evidence="1">Small nuclear ribonucleoprotein sm D3</fullName>
    </submittedName>
</protein>
<dbReference type="EMBL" id="MLAK01000879">
    <property type="protein sequence ID" value="OHT02169.1"/>
    <property type="molecule type" value="Genomic_DNA"/>
</dbReference>
<sequence>MNCWVRDAIHTLPDGTSEQIESAYLRGSSILYINVPEMFSNSRLFKIVDSEGKPAKHSGKLKRGFMTVKPRPNA</sequence>
<dbReference type="AlphaFoldDB" id="A0A1J4JSS9"/>
<dbReference type="InterPro" id="IPR010920">
    <property type="entry name" value="LSM_dom_sf"/>
</dbReference>
<dbReference type="Gene3D" id="2.30.30.100">
    <property type="match status" value="1"/>
</dbReference>
<dbReference type="GeneID" id="94842273"/>
<evidence type="ECO:0000313" key="1">
    <source>
        <dbReference type="EMBL" id="OHT02169.1"/>
    </source>
</evidence>
<dbReference type="Proteomes" id="UP000179807">
    <property type="component" value="Unassembled WGS sequence"/>
</dbReference>
<gene>
    <name evidence="1" type="ORF">TRFO_30824</name>
</gene>
<dbReference type="SUPFAM" id="SSF50182">
    <property type="entry name" value="Sm-like ribonucleoproteins"/>
    <property type="match status" value="1"/>
</dbReference>
<dbReference type="VEuPathDB" id="TrichDB:TRFO_30824"/>
<keyword evidence="2" id="KW-1185">Reference proteome</keyword>
<comment type="caution">
    <text evidence="1">The sequence shown here is derived from an EMBL/GenBank/DDBJ whole genome shotgun (WGS) entry which is preliminary data.</text>
</comment>
<organism evidence="1 2">
    <name type="scientific">Tritrichomonas foetus</name>
    <dbReference type="NCBI Taxonomy" id="1144522"/>
    <lineage>
        <taxon>Eukaryota</taxon>
        <taxon>Metamonada</taxon>
        <taxon>Parabasalia</taxon>
        <taxon>Tritrichomonadida</taxon>
        <taxon>Tritrichomonadidae</taxon>
        <taxon>Tritrichomonas</taxon>
    </lineage>
</organism>
<proteinExistence type="predicted"/>
<accession>A0A1J4JSS9</accession>